<dbReference type="Gene3D" id="1.20.1290.10">
    <property type="entry name" value="AhpD-like"/>
    <property type="match status" value="1"/>
</dbReference>
<dbReference type="PANTHER" id="PTHR35446:SF2">
    <property type="entry name" value="CARBOXYMUCONOLACTONE DECARBOXYLASE-LIKE DOMAIN-CONTAINING PROTEIN"/>
    <property type="match status" value="1"/>
</dbReference>
<gene>
    <name evidence="1" type="ORF">AVDCRST_MAG28-1669</name>
</gene>
<dbReference type="EMBL" id="CADCVE010000001">
    <property type="protein sequence ID" value="CAA9434012.1"/>
    <property type="molecule type" value="Genomic_DNA"/>
</dbReference>
<evidence type="ECO:0008006" key="2">
    <source>
        <dbReference type="Google" id="ProtNLM"/>
    </source>
</evidence>
<name>A0A6J4Q7J7_9ACTN</name>
<reference evidence="1" key="1">
    <citation type="submission" date="2020-02" db="EMBL/GenBank/DDBJ databases">
        <authorList>
            <person name="Meier V. D."/>
        </authorList>
    </citation>
    <scope>NUCLEOTIDE SEQUENCE</scope>
    <source>
        <strain evidence="1">AVDCRST_MAG28</strain>
    </source>
</reference>
<protein>
    <recommendedName>
        <fullName evidence="2">Carboxymuconolactone decarboxylase-like domain-containing protein</fullName>
    </recommendedName>
</protein>
<evidence type="ECO:0000313" key="1">
    <source>
        <dbReference type="EMBL" id="CAA9434012.1"/>
    </source>
</evidence>
<dbReference type="SUPFAM" id="SSF69118">
    <property type="entry name" value="AhpD-like"/>
    <property type="match status" value="1"/>
</dbReference>
<dbReference type="InterPro" id="IPR029032">
    <property type="entry name" value="AhpD-like"/>
</dbReference>
<proteinExistence type="predicted"/>
<organism evidence="1">
    <name type="scientific">uncultured Rubrobacteraceae bacterium</name>
    <dbReference type="NCBI Taxonomy" id="349277"/>
    <lineage>
        <taxon>Bacteria</taxon>
        <taxon>Bacillati</taxon>
        <taxon>Actinomycetota</taxon>
        <taxon>Rubrobacteria</taxon>
        <taxon>Rubrobacterales</taxon>
        <taxon>Rubrobacteraceae</taxon>
        <taxon>environmental samples</taxon>
    </lineage>
</organism>
<sequence length="79" mass="8784">MPRIQPVEPENAPEASQPLMKQGEQAFGQMLNFLKQMAVSPASFQGWWDFNGALQGGSLDQMTHESIYIATSNYNGCVY</sequence>
<dbReference type="AlphaFoldDB" id="A0A6J4Q7J7"/>
<accession>A0A6J4Q7J7</accession>
<dbReference type="PANTHER" id="PTHR35446">
    <property type="entry name" value="SI:CH211-175M2.5"/>
    <property type="match status" value="1"/>
</dbReference>